<comment type="similarity">
    <text evidence="1">Belongs to the FldB/FldC dehydratase alpha/beta subunit family.</text>
</comment>
<organism evidence="2 3">
    <name type="scientific">Thermatribacter velox</name>
    <dbReference type="NCBI Taxonomy" id="3039681"/>
    <lineage>
        <taxon>Bacteria</taxon>
        <taxon>Pseudomonadati</taxon>
        <taxon>Atribacterota</taxon>
        <taxon>Atribacteria</taxon>
        <taxon>Atribacterales</taxon>
        <taxon>Thermatribacteraceae</taxon>
        <taxon>Thermatribacter</taxon>
    </lineage>
</organism>
<reference evidence="2 3" key="1">
    <citation type="submission" date="2023-03" db="EMBL/GenBank/DDBJ databases">
        <title>Novel Species.</title>
        <authorList>
            <person name="Ma S."/>
        </authorList>
    </citation>
    <scope>NUCLEOTIDE SEQUENCE [LARGE SCALE GENOMIC DNA]</scope>
    <source>
        <strain evidence="2 3">B11</strain>
    </source>
</reference>
<sequence length="411" mass="47922">MPGKDLLLKTAGYFLQWRYPFRLLKIYEKWLAKRWPVPNLAQFSYTTTIREIRELYGQEKPVIWASFFFPSEFIHAASCKAFYPEIAGGLIAALGLAHYPFREADQNWFSRDLCSYHRLAVGMSLLRFFPRPAALLATTGICQGTVGFFKWLSLIWKVPCYIVDVPLQNSKDAVLYVARQLEEIASSLSRRLRITFAWEDVFHLSRKTGELIEELEAKRRKKEISFSPPTKNLEYLPYYYQFMGSETALAFFEKLLRESKGANKSSCAGKAEIIWLHLKPYFINQSLDSLLEEFGFEVLFEEFADVYKGEYNVERPFETLARKVLHSLRFMRADLRIKRTLAWLKGYGAQGVIHCNQWGCRQSQGMEFLLRRSLNAAGYPVLFLDGDHLDRNYFSLEQLKTRLQAFREMLG</sequence>
<keyword evidence="3" id="KW-1185">Reference proteome</keyword>
<name>A0ABZ2YAQ0_9BACT</name>
<dbReference type="Proteomes" id="UP001461341">
    <property type="component" value="Chromosome"/>
</dbReference>
<protein>
    <submittedName>
        <fullName evidence="2">2-hydroxyacyl-CoA dehydratase family protein</fullName>
    </submittedName>
</protein>
<dbReference type="Gene3D" id="3.40.50.11890">
    <property type="match status" value="1"/>
</dbReference>
<accession>A0ABZ2YAQ0</accession>
<proteinExistence type="inferred from homology"/>
<evidence type="ECO:0000313" key="3">
    <source>
        <dbReference type="Proteomes" id="UP001461341"/>
    </source>
</evidence>
<dbReference type="EMBL" id="CP121689">
    <property type="protein sequence ID" value="WZL76059.1"/>
    <property type="molecule type" value="Genomic_DNA"/>
</dbReference>
<dbReference type="Pfam" id="PF06050">
    <property type="entry name" value="HGD-D"/>
    <property type="match status" value="1"/>
</dbReference>
<dbReference type="RefSeq" id="WP_369018214.1">
    <property type="nucleotide sequence ID" value="NZ_CP121689.1"/>
</dbReference>
<evidence type="ECO:0000313" key="2">
    <source>
        <dbReference type="EMBL" id="WZL76059.1"/>
    </source>
</evidence>
<gene>
    <name evidence="2" type="ORF">QBE54_10860</name>
</gene>
<dbReference type="PANTHER" id="PTHR30548">
    <property type="entry name" value="2-HYDROXYGLUTARYL-COA DEHYDRATASE, D-COMPONENT-RELATED"/>
    <property type="match status" value="1"/>
</dbReference>
<dbReference type="PANTHER" id="PTHR30548:SF2">
    <property type="entry name" value="2-HYDROXYACYL-COA DEHYDRATASE,D-COMPONENT"/>
    <property type="match status" value="1"/>
</dbReference>
<dbReference type="InterPro" id="IPR010327">
    <property type="entry name" value="FldB/FldC_alpha/beta"/>
</dbReference>
<dbReference type="Gene3D" id="3.40.50.11900">
    <property type="match status" value="1"/>
</dbReference>
<evidence type="ECO:0000256" key="1">
    <source>
        <dbReference type="ARBA" id="ARBA00005806"/>
    </source>
</evidence>